<organism evidence="1 2">
    <name type="scientific">Ramazzottius varieornatus</name>
    <name type="common">Water bear</name>
    <name type="synonym">Tardigrade</name>
    <dbReference type="NCBI Taxonomy" id="947166"/>
    <lineage>
        <taxon>Eukaryota</taxon>
        <taxon>Metazoa</taxon>
        <taxon>Ecdysozoa</taxon>
        <taxon>Tardigrada</taxon>
        <taxon>Eutardigrada</taxon>
        <taxon>Parachela</taxon>
        <taxon>Hypsibioidea</taxon>
        <taxon>Ramazzottiidae</taxon>
        <taxon>Ramazzottius</taxon>
    </lineage>
</organism>
<name>A0A1D1UBA6_RAMVA</name>
<gene>
    <name evidence="1" type="primary">RvY_00052-1</name>
    <name evidence="1" type="synonym">RvY_00052.1</name>
    <name evidence="1" type="ORF">RvY_00052</name>
</gene>
<sequence>MSERNMSFGTEELEKQKKYCQTLEVVNSGLYGGWTVEKNKCQSPADFPKFLTIPTFQTNGYWEDVYKPMVIAEGFVYPPATIEKFKVCTCDTPLCNDQDTVPSSSFSSQEPDSTAKYCRSLATVHSEFYSGWPMEKDRCTSPADLAKFRSTARIFMQNVYVEDLYKLPMRILGYDYNSLTVKRFEVCMCDRPLCNGRDTLPWSPPGLDAYPGQRQSTGHGV</sequence>
<protein>
    <submittedName>
        <fullName evidence="1">Uncharacterized protein</fullName>
    </submittedName>
</protein>
<dbReference type="EMBL" id="BDGG01000001">
    <property type="protein sequence ID" value="GAU87159.1"/>
    <property type="molecule type" value="Genomic_DNA"/>
</dbReference>
<dbReference type="Proteomes" id="UP000186922">
    <property type="component" value="Unassembled WGS sequence"/>
</dbReference>
<evidence type="ECO:0000313" key="1">
    <source>
        <dbReference type="EMBL" id="GAU87159.1"/>
    </source>
</evidence>
<evidence type="ECO:0000313" key="2">
    <source>
        <dbReference type="Proteomes" id="UP000186922"/>
    </source>
</evidence>
<dbReference type="AlphaFoldDB" id="A0A1D1UBA6"/>
<proteinExistence type="predicted"/>
<comment type="caution">
    <text evidence="1">The sequence shown here is derived from an EMBL/GenBank/DDBJ whole genome shotgun (WGS) entry which is preliminary data.</text>
</comment>
<keyword evidence="2" id="KW-1185">Reference proteome</keyword>
<reference evidence="1 2" key="1">
    <citation type="journal article" date="2016" name="Nat. Commun.">
        <title>Extremotolerant tardigrade genome and improved radiotolerance of human cultured cells by tardigrade-unique protein.</title>
        <authorList>
            <person name="Hashimoto T."/>
            <person name="Horikawa D.D."/>
            <person name="Saito Y."/>
            <person name="Kuwahara H."/>
            <person name="Kozuka-Hata H."/>
            <person name="Shin-I T."/>
            <person name="Minakuchi Y."/>
            <person name="Ohishi K."/>
            <person name="Motoyama A."/>
            <person name="Aizu T."/>
            <person name="Enomoto A."/>
            <person name="Kondo K."/>
            <person name="Tanaka S."/>
            <person name="Hara Y."/>
            <person name="Koshikawa S."/>
            <person name="Sagara H."/>
            <person name="Miura T."/>
            <person name="Yokobori S."/>
            <person name="Miyagawa K."/>
            <person name="Suzuki Y."/>
            <person name="Kubo T."/>
            <person name="Oyama M."/>
            <person name="Kohara Y."/>
            <person name="Fujiyama A."/>
            <person name="Arakawa K."/>
            <person name="Katayama T."/>
            <person name="Toyoda A."/>
            <person name="Kunieda T."/>
        </authorList>
    </citation>
    <scope>NUCLEOTIDE SEQUENCE [LARGE SCALE GENOMIC DNA]</scope>
    <source>
        <strain evidence="1 2">YOKOZUNA-1</strain>
    </source>
</reference>
<accession>A0A1D1UBA6</accession>